<dbReference type="PANTHER" id="PTHR33969">
    <property type="entry name" value="SEGREGATION AND CONDENSATION PROTEIN A"/>
    <property type="match status" value="1"/>
</dbReference>
<dbReference type="EMBL" id="BSNJ01000002">
    <property type="protein sequence ID" value="GLQ20231.1"/>
    <property type="molecule type" value="Genomic_DNA"/>
</dbReference>
<comment type="caution">
    <text evidence="2">The sequence shown here is derived from an EMBL/GenBank/DDBJ whole genome shotgun (WGS) entry which is preliminary data.</text>
</comment>
<evidence type="ECO:0000256" key="1">
    <source>
        <dbReference type="ARBA" id="ARBA00044777"/>
    </source>
</evidence>
<reference evidence="2" key="1">
    <citation type="journal article" date="2014" name="Int. J. Syst. Evol. Microbiol.">
        <title>Complete genome of a new Firmicutes species belonging to the dominant human colonic microbiota ('Ruminococcus bicirculans') reveals two chromosomes and a selective capacity to utilize plant glucans.</title>
        <authorList>
            <consortium name="NISC Comparative Sequencing Program"/>
            <person name="Wegmann U."/>
            <person name="Louis P."/>
            <person name="Goesmann A."/>
            <person name="Henrissat B."/>
            <person name="Duncan S.H."/>
            <person name="Flint H.J."/>
        </authorList>
    </citation>
    <scope>NUCLEOTIDE SEQUENCE</scope>
    <source>
        <strain evidence="2">NBRC 108216</strain>
    </source>
</reference>
<dbReference type="Pfam" id="PF02616">
    <property type="entry name" value="SMC_ScpA"/>
    <property type="match status" value="1"/>
</dbReference>
<dbReference type="Proteomes" id="UP001161390">
    <property type="component" value="Unassembled WGS sequence"/>
</dbReference>
<keyword evidence="3" id="KW-1185">Reference proteome</keyword>
<organism evidence="2 3">
    <name type="scientific">Algimonas porphyrae</name>
    <dbReference type="NCBI Taxonomy" id="1128113"/>
    <lineage>
        <taxon>Bacteria</taxon>
        <taxon>Pseudomonadati</taxon>
        <taxon>Pseudomonadota</taxon>
        <taxon>Alphaproteobacteria</taxon>
        <taxon>Maricaulales</taxon>
        <taxon>Robiginitomaculaceae</taxon>
        <taxon>Algimonas</taxon>
    </lineage>
</organism>
<dbReference type="PANTHER" id="PTHR33969:SF2">
    <property type="entry name" value="SEGREGATION AND CONDENSATION PROTEIN A"/>
    <property type="match status" value="1"/>
</dbReference>
<reference evidence="2" key="2">
    <citation type="submission" date="2023-01" db="EMBL/GenBank/DDBJ databases">
        <title>Draft genome sequence of Algimonas porphyrae strain NBRC 108216.</title>
        <authorList>
            <person name="Sun Q."/>
            <person name="Mori K."/>
        </authorList>
    </citation>
    <scope>NUCLEOTIDE SEQUENCE</scope>
    <source>
        <strain evidence="2">NBRC 108216</strain>
    </source>
</reference>
<proteinExistence type="predicted"/>
<evidence type="ECO:0000313" key="2">
    <source>
        <dbReference type="EMBL" id="GLQ20231.1"/>
    </source>
</evidence>
<protein>
    <recommendedName>
        <fullName evidence="1">Segregation and condensation protein A</fullName>
    </recommendedName>
</protein>
<gene>
    <name evidence="2" type="primary">scpA</name>
    <name evidence="2" type="ORF">GCM10007854_11860</name>
</gene>
<name>A0ABQ5UY78_9PROT</name>
<sequence>MMASMADTDTHEAFQEDLRFEASDAAEDSDAALLLDIDGYEGPLHLLLELARTQKVDLARVSILELADQYIDFIKTAQDLRIELAADYLVMAAWLAYLKSKLILPTEKTELETPEAQEMAAILAFRLERLDAMRRAVDGLMRLPVTGHSVHVRGAPEGLRSRTTPLFEAELFDLLKAYGTSRSRSAFKHHTLPRPKVLSMEDARLRLKRAMSASGSDLTEWTTLDSLIDRTDLSADVPQSSVRASSLLAGLELAKEGDIELRQSSAFQPIYLRSTAKDVS</sequence>
<dbReference type="Gene3D" id="6.10.250.2410">
    <property type="match status" value="1"/>
</dbReference>
<evidence type="ECO:0000313" key="3">
    <source>
        <dbReference type="Proteomes" id="UP001161390"/>
    </source>
</evidence>
<accession>A0ABQ5UY78</accession>
<dbReference type="InterPro" id="IPR003768">
    <property type="entry name" value="ScpA"/>
</dbReference>